<sequence>MSTVVLSFFGSRQISFPYSLFALLLVLPSFRSRQIFFPVSLFTDSARVIRVNTRGAQRECICMRSSLKRKPYWILSRLWLKNQSVIESSRVKRFPKT</sequence>
<dbReference type="EMBL" id="GGFL01008809">
    <property type="protein sequence ID" value="MBW72987.1"/>
    <property type="molecule type" value="Transcribed_RNA"/>
</dbReference>
<name>A0A2M4D606_ANODA</name>
<accession>A0A2M4D606</accession>
<dbReference type="AlphaFoldDB" id="A0A2M4D606"/>
<evidence type="ECO:0000313" key="1">
    <source>
        <dbReference type="EMBL" id="MBW72987.1"/>
    </source>
</evidence>
<proteinExistence type="predicted"/>
<organism evidence="1">
    <name type="scientific">Anopheles darlingi</name>
    <name type="common">Mosquito</name>
    <dbReference type="NCBI Taxonomy" id="43151"/>
    <lineage>
        <taxon>Eukaryota</taxon>
        <taxon>Metazoa</taxon>
        <taxon>Ecdysozoa</taxon>
        <taxon>Arthropoda</taxon>
        <taxon>Hexapoda</taxon>
        <taxon>Insecta</taxon>
        <taxon>Pterygota</taxon>
        <taxon>Neoptera</taxon>
        <taxon>Endopterygota</taxon>
        <taxon>Diptera</taxon>
        <taxon>Nematocera</taxon>
        <taxon>Culicoidea</taxon>
        <taxon>Culicidae</taxon>
        <taxon>Anophelinae</taxon>
        <taxon>Anopheles</taxon>
    </lineage>
</organism>
<protein>
    <submittedName>
        <fullName evidence="1">Putative secreted protein</fullName>
    </submittedName>
</protein>
<reference evidence="1" key="1">
    <citation type="submission" date="2018-01" db="EMBL/GenBank/DDBJ databases">
        <title>An insight into the sialome of Amazonian anophelines.</title>
        <authorList>
            <person name="Ribeiro J.M."/>
            <person name="Scarpassa V."/>
            <person name="Calvo E."/>
        </authorList>
    </citation>
    <scope>NUCLEOTIDE SEQUENCE</scope>
</reference>